<sequence>MIDPGEGAARRLSNMGFPTGSIEAVILTHLHSDHIDGLGGILLQSWVGGGRKHPTTVYGPDGVEKVVAGVNEMFLVDSTFRTAHHGNAVADPAGYGAKSQVVALGETEPTKIIDTETLKITATSVSHAPVYPARGYGSTIQADLSASAVTRFRTRNS</sequence>
<protein>
    <submittedName>
        <fullName evidence="1">Metallo-beta-lactamase superfamily protein</fullName>
    </submittedName>
</protein>
<name>A0A1M6KYR7_9RHOB</name>
<dbReference type="EMBL" id="FQZQ01000011">
    <property type="protein sequence ID" value="SHJ64153.1"/>
    <property type="molecule type" value="Genomic_DNA"/>
</dbReference>
<evidence type="ECO:0000313" key="1">
    <source>
        <dbReference type="EMBL" id="SHJ64153.1"/>
    </source>
</evidence>
<reference evidence="2" key="1">
    <citation type="submission" date="2016-11" db="EMBL/GenBank/DDBJ databases">
        <authorList>
            <person name="Varghese N."/>
            <person name="Submissions S."/>
        </authorList>
    </citation>
    <scope>NUCLEOTIDE SEQUENCE [LARGE SCALE GENOMIC DNA]</scope>
    <source>
        <strain evidence="2">DSM 100564</strain>
    </source>
</reference>
<dbReference type="STRING" id="1470563.SAMN05444000_11134"/>
<proteinExistence type="predicted"/>
<dbReference type="AlphaFoldDB" id="A0A1M6KYR7"/>
<dbReference type="Gene3D" id="3.60.15.10">
    <property type="entry name" value="Ribonuclease Z/Hydroxyacylglutathione hydrolase-like"/>
    <property type="match status" value="1"/>
</dbReference>
<evidence type="ECO:0000313" key="2">
    <source>
        <dbReference type="Proteomes" id="UP000183982"/>
    </source>
</evidence>
<accession>A0A1M6KYR7</accession>
<dbReference type="PANTHER" id="PTHR46018:SF2">
    <property type="entry name" value="ZINC PHOSPHODIESTERASE ELAC PROTEIN 1"/>
    <property type="match status" value="1"/>
</dbReference>
<gene>
    <name evidence="1" type="ORF">SAMN05444000_11134</name>
</gene>
<dbReference type="Pfam" id="PF23023">
    <property type="entry name" value="Anti-Pycsar_Apyc1"/>
    <property type="match status" value="1"/>
</dbReference>
<dbReference type="InterPro" id="IPR036866">
    <property type="entry name" value="RibonucZ/Hydroxyglut_hydro"/>
</dbReference>
<organism evidence="1 2">
    <name type="scientific">Shimia gijangensis</name>
    <dbReference type="NCBI Taxonomy" id="1470563"/>
    <lineage>
        <taxon>Bacteria</taxon>
        <taxon>Pseudomonadati</taxon>
        <taxon>Pseudomonadota</taxon>
        <taxon>Alphaproteobacteria</taxon>
        <taxon>Rhodobacterales</taxon>
        <taxon>Roseobacteraceae</taxon>
    </lineage>
</organism>
<dbReference type="PANTHER" id="PTHR46018">
    <property type="entry name" value="ZINC PHOSPHODIESTERASE ELAC PROTEIN 1"/>
    <property type="match status" value="1"/>
</dbReference>
<dbReference type="Proteomes" id="UP000183982">
    <property type="component" value="Unassembled WGS sequence"/>
</dbReference>
<dbReference type="SUPFAM" id="SSF56281">
    <property type="entry name" value="Metallo-hydrolase/oxidoreductase"/>
    <property type="match status" value="1"/>
</dbReference>
<dbReference type="GO" id="GO:0042781">
    <property type="term" value="F:3'-tRNA processing endoribonuclease activity"/>
    <property type="evidence" value="ECO:0007669"/>
    <property type="project" value="TreeGrafter"/>
</dbReference>
<keyword evidence="2" id="KW-1185">Reference proteome</keyword>